<evidence type="ECO:0008006" key="11">
    <source>
        <dbReference type="Google" id="ProtNLM"/>
    </source>
</evidence>
<dbReference type="PANTHER" id="PTHR31213:SF24">
    <property type="entry name" value="OS08G0374000 PROTEIN"/>
    <property type="match status" value="1"/>
</dbReference>
<evidence type="ECO:0000313" key="10">
    <source>
        <dbReference type="Proteomes" id="UP001605036"/>
    </source>
</evidence>
<keyword evidence="6" id="KW-0675">Receptor</keyword>
<reference evidence="9 10" key="1">
    <citation type="submission" date="2024-09" db="EMBL/GenBank/DDBJ databases">
        <title>Chromosome-scale assembly of Riccia fluitans.</title>
        <authorList>
            <person name="Paukszto L."/>
            <person name="Sawicki J."/>
            <person name="Karawczyk K."/>
            <person name="Piernik-Szablinska J."/>
            <person name="Szczecinska M."/>
            <person name="Mazdziarz M."/>
        </authorList>
    </citation>
    <scope>NUCLEOTIDE SEQUENCE [LARGE SCALE GENOMIC DNA]</scope>
    <source>
        <strain evidence="9">Rf_01</strain>
        <tissue evidence="9">Aerial parts of the thallus</tissue>
    </source>
</reference>
<dbReference type="Gene3D" id="3.30.530.20">
    <property type="match status" value="1"/>
</dbReference>
<evidence type="ECO:0000256" key="8">
    <source>
        <dbReference type="ARBA" id="ARBA00023272"/>
    </source>
</evidence>
<evidence type="ECO:0000256" key="3">
    <source>
        <dbReference type="ARBA" id="ARBA00008594"/>
    </source>
</evidence>
<gene>
    <name evidence="9" type="ORF">R1flu_027417</name>
</gene>
<comment type="subcellular location">
    <subcellularLocation>
        <location evidence="2">Cytoplasm</location>
    </subcellularLocation>
    <subcellularLocation>
        <location evidence="1">Nucleus</location>
    </subcellularLocation>
</comment>
<dbReference type="GO" id="GO:0009738">
    <property type="term" value="P:abscisic acid-activated signaling pathway"/>
    <property type="evidence" value="ECO:0007669"/>
    <property type="project" value="UniProtKB-KW"/>
</dbReference>
<evidence type="ECO:0000256" key="5">
    <source>
        <dbReference type="ARBA" id="ARBA00022682"/>
    </source>
</evidence>
<comment type="caution">
    <text evidence="9">The sequence shown here is derived from an EMBL/GenBank/DDBJ whole genome shotgun (WGS) entry which is preliminary data.</text>
</comment>
<dbReference type="InterPro" id="IPR050279">
    <property type="entry name" value="Plant_def-hormone_signal"/>
</dbReference>
<dbReference type="InterPro" id="IPR023393">
    <property type="entry name" value="START-like_dom_sf"/>
</dbReference>
<comment type="similarity">
    <text evidence="3">Belongs to the PYR/PYL/RCAR abscisic acid intracellular receptor family.</text>
</comment>
<dbReference type="InterPro" id="IPR024949">
    <property type="entry name" value="Bet_v_I_allergen"/>
</dbReference>
<dbReference type="GO" id="GO:0005634">
    <property type="term" value="C:nucleus"/>
    <property type="evidence" value="ECO:0007669"/>
    <property type="project" value="UniProtKB-SubCell"/>
</dbReference>
<sequence length="155" mass="16733">MVSFDVEFVVDAPIARLWAALKDANKIFPTILPEIFASIEHIEGVDGEPGAVRLIKFGPVLPPGSYVKEKLVSLDHVHKSVVAEEVEGGHLAIGFSKWVANMKVTDEGDKTKMYFTFDVEGEGPAVEQAIAQTKVGTAPVFQALAKHVVDSGLYA</sequence>
<dbReference type="Proteomes" id="UP001605036">
    <property type="component" value="Unassembled WGS sequence"/>
</dbReference>
<dbReference type="InterPro" id="IPR019587">
    <property type="entry name" value="Polyketide_cyclase/dehydratase"/>
</dbReference>
<keyword evidence="7" id="KW-0539">Nucleus</keyword>
<evidence type="ECO:0000256" key="7">
    <source>
        <dbReference type="ARBA" id="ARBA00023242"/>
    </source>
</evidence>
<dbReference type="GO" id="GO:0005737">
    <property type="term" value="C:cytoplasm"/>
    <property type="evidence" value="ECO:0007669"/>
    <property type="project" value="UniProtKB-SubCell"/>
</dbReference>
<organism evidence="9 10">
    <name type="scientific">Riccia fluitans</name>
    <dbReference type="NCBI Taxonomy" id="41844"/>
    <lineage>
        <taxon>Eukaryota</taxon>
        <taxon>Viridiplantae</taxon>
        <taxon>Streptophyta</taxon>
        <taxon>Embryophyta</taxon>
        <taxon>Marchantiophyta</taxon>
        <taxon>Marchantiopsida</taxon>
        <taxon>Marchantiidae</taxon>
        <taxon>Marchantiales</taxon>
        <taxon>Ricciaceae</taxon>
        <taxon>Riccia</taxon>
    </lineage>
</organism>
<dbReference type="SUPFAM" id="SSF55961">
    <property type="entry name" value="Bet v1-like"/>
    <property type="match status" value="1"/>
</dbReference>
<accession>A0ABD1XIR9</accession>
<name>A0ABD1XIR9_9MARC</name>
<keyword evidence="4" id="KW-0963">Cytoplasm</keyword>
<keyword evidence="8" id="KW-0650">Protein phosphatase inhibitor</keyword>
<evidence type="ECO:0000313" key="9">
    <source>
        <dbReference type="EMBL" id="KAL2608844.1"/>
    </source>
</evidence>
<dbReference type="PANTHER" id="PTHR31213">
    <property type="entry name" value="OS08G0374000 PROTEIN-RELATED"/>
    <property type="match status" value="1"/>
</dbReference>
<protein>
    <recommendedName>
        <fullName evidence="11">Bet v I/Major latex protein domain-containing protein</fullName>
    </recommendedName>
</protein>
<dbReference type="Pfam" id="PF10604">
    <property type="entry name" value="Polyketide_cyc2"/>
    <property type="match status" value="1"/>
</dbReference>
<evidence type="ECO:0000256" key="6">
    <source>
        <dbReference type="ARBA" id="ARBA00023170"/>
    </source>
</evidence>
<evidence type="ECO:0000256" key="4">
    <source>
        <dbReference type="ARBA" id="ARBA00022490"/>
    </source>
</evidence>
<evidence type="ECO:0000256" key="1">
    <source>
        <dbReference type="ARBA" id="ARBA00004123"/>
    </source>
</evidence>
<keyword evidence="5" id="KW-0938">Abscisic acid signaling pathway</keyword>
<dbReference type="EMBL" id="JBHFFA010000008">
    <property type="protein sequence ID" value="KAL2608844.1"/>
    <property type="molecule type" value="Genomic_DNA"/>
</dbReference>
<dbReference type="AlphaFoldDB" id="A0ABD1XIR9"/>
<dbReference type="PRINTS" id="PR00634">
    <property type="entry name" value="BETALLERGEN"/>
</dbReference>
<proteinExistence type="inferred from homology"/>
<keyword evidence="10" id="KW-1185">Reference proteome</keyword>
<dbReference type="GO" id="GO:0004864">
    <property type="term" value="F:protein phosphatase inhibitor activity"/>
    <property type="evidence" value="ECO:0007669"/>
    <property type="project" value="UniProtKB-KW"/>
</dbReference>
<evidence type="ECO:0000256" key="2">
    <source>
        <dbReference type="ARBA" id="ARBA00004496"/>
    </source>
</evidence>